<protein>
    <recommendedName>
        <fullName evidence="4">G protein alpha subunit</fullName>
    </recommendedName>
</protein>
<name>A0A8X6RAL0_TRICX</name>
<evidence type="ECO:0008006" key="4">
    <source>
        <dbReference type="Google" id="ProtNLM"/>
    </source>
</evidence>
<proteinExistence type="predicted"/>
<evidence type="ECO:0000313" key="2">
    <source>
        <dbReference type="EMBL" id="GFX86865.1"/>
    </source>
</evidence>
<evidence type="ECO:0000256" key="1">
    <source>
        <dbReference type="SAM" id="MobiDB-lite"/>
    </source>
</evidence>
<organism evidence="2 3">
    <name type="scientific">Trichonephila clavipes</name>
    <name type="common">Golden silk orbweaver</name>
    <name type="synonym">Nephila clavipes</name>
    <dbReference type="NCBI Taxonomy" id="2585209"/>
    <lineage>
        <taxon>Eukaryota</taxon>
        <taxon>Metazoa</taxon>
        <taxon>Ecdysozoa</taxon>
        <taxon>Arthropoda</taxon>
        <taxon>Chelicerata</taxon>
        <taxon>Arachnida</taxon>
        <taxon>Araneae</taxon>
        <taxon>Araneomorphae</taxon>
        <taxon>Entelegynae</taxon>
        <taxon>Araneoidea</taxon>
        <taxon>Nephilidae</taxon>
        <taxon>Trichonephila</taxon>
    </lineage>
</organism>
<feature type="region of interest" description="Disordered" evidence="1">
    <location>
        <begin position="1"/>
        <end position="21"/>
    </location>
</feature>
<feature type="non-terminal residue" evidence="2">
    <location>
        <position position="40"/>
    </location>
</feature>
<feature type="compositionally biased region" description="Basic and acidic residues" evidence="1">
    <location>
        <begin position="9"/>
        <end position="21"/>
    </location>
</feature>
<dbReference type="InterPro" id="IPR027417">
    <property type="entry name" value="P-loop_NTPase"/>
</dbReference>
<gene>
    <name evidence="2" type="ORF">TNCV_2124121</name>
</gene>
<dbReference type="Gene3D" id="3.40.50.300">
    <property type="entry name" value="P-loop containing nucleotide triphosphate hydrolases"/>
    <property type="match status" value="1"/>
</dbReference>
<reference evidence="2" key="1">
    <citation type="submission" date="2020-08" db="EMBL/GenBank/DDBJ databases">
        <title>Multicomponent nature underlies the extraordinary mechanical properties of spider dragline silk.</title>
        <authorList>
            <person name="Kono N."/>
            <person name="Nakamura H."/>
            <person name="Mori M."/>
            <person name="Yoshida Y."/>
            <person name="Ohtoshi R."/>
            <person name="Malay A.D."/>
            <person name="Moran D.A.P."/>
            <person name="Tomita M."/>
            <person name="Numata K."/>
            <person name="Arakawa K."/>
        </authorList>
    </citation>
    <scope>NUCLEOTIDE SEQUENCE</scope>
</reference>
<sequence>MGCAVSSAADKEAVERSKKIDKDLRADGERQAREVKLLLL</sequence>
<accession>A0A8X6RAL0</accession>
<dbReference type="Proteomes" id="UP000887159">
    <property type="component" value="Unassembled WGS sequence"/>
</dbReference>
<keyword evidence="3" id="KW-1185">Reference proteome</keyword>
<dbReference type="AlphaFoldDB" id="A0A8X6RAL0"/>
<comment type="caution">
    <text evidence="2">The sequence shown here is derived from an EMBL/GenBank/DDBJ whole genome shotgun (WGS) entry which is preliminary data.</text>
</comment>
<evidence type="ECO:0000313" key="3">
    <source>
        <dbReference type="Proteomes" id="UP000887159"/>
    </source>
</evidence>
<dbReference type="EMBL" id="BMAU01021016">
    <property type="protein sequence ID" value="GFX86865.1"/>
    <property type="molecule type" value="Genomic_DNA"/>
</dbReference>